<evidence type="ECO:0000256" key="1">
    <source>
        <dbReference type="ARBA" id="ARBA00022692"/>
    </source>
</evidence>
<keyword evidence="3 6" id="KW-0175">Coiled coil</keyword>
<feature type="coiled-coil region" evidence="6">
    <location>
        <begin position="318"/>
        <end position="369"/>
    </location>
</feature>
<reference evidence="7 8" key="1">
    <citation type="submission" date="2018-02" db="EMBL/GenBank/DDBJ databases">
        <authorList>
            <person name="Rodrigo-Torres L."/>
            <person name="Arahal R. D."/>
            <person name="Lucena T."/>
        </authorList>
    </citation>
    <scope>NUCLEOTIDE SEQUENCE [LARGE SCALE GENOMIC DNA]</scope>
    <source>
        <strain evidence="7 8">CECT 9267</strain>
    </source>
</reference>
<comment type="function">
    <text evidence="6">Negative regulator of FtsZ ring formation; modulates the frequency and position of FtsZ ring formation. Inhibits FtsZ ring formation at polar sites. Interacts either with FtsZ or with one of its binding partners to promote depolymerization.</text>
</comment>
<feature type="topological domain" description="Extracellular" evidence="6">
    <location>
        <begin position="1"/>
        <end position="3"/>
    </location>
</feature>
<dbReference type="RefSeq" id="WP_016265020.1">
    <property type="nucleotide sequence ID" value="NZ_BJLN01000001.1"/>
</dbReference>
<evidence type="ECO:0000256" key="5">
    <source>
        <dbReference type="ARBA" id="ARBA00023210"/>
    </source>
</evidence>
<comment type="caution">
    <text evidence="7">The sequence shown here is derived from an EMBL/GenBank/DDBJ whole genome shotgun (WGS) entry which is preliminary data.</text>
</comment>
<evidence type="ECO:0000256" key="2">
    <source>
        <dbReference type="ARBA" id="ARBA00022989"/>
    </source>
</evidence>
<keyword evidence="4 6" id="KW-0472">Membrane</keyword>
<dbReference type="AlphaFoldDB" id="A0A095ABX8"/>
<dbReference type="GO" id="GO:0005940">
    <property type="term" value="C:septin ring"/>
    <property type="evidence" value="ECO:0007669"/>
    <property type="project" value="InterPro"/>
</dbReference>
<evidence type="ECO:0000256" key="3">
    <source>
        <dbReference type="ARBA" id="ARBA00023054"/>
    </source>
</evidence>
<feature type="coiled-coil region" evidence="6">
    <location>
        <begin position="456"/>
        <end position="490"/>
    </location>
</feature>
<feature type="topological domain" description="Cytoplasmic" evidence="6">
    <location>
        <begin position="23"/>
        <end position="570"/>
    </location>
</feature>
<keyword evidence="6" id="KW-1003">Cell membrane</keyword>
<dbReference type="HAMAP" id="MF_00728">
    <property type="entry name" value="EzrA"/>
    <property type="match status" value="1"/>
</dbReference>
<sequence length="570" mass="65631">MLYILIGIVVVVLIGYLGVAFYQRYFTKQIKSLEERKGALMALPIPEKLTKLRSLRLTGESQQNFDRWEKQYNDITNHNFEAIEAYLFDAETANGKYQFLLVARILKQLRAYLQETDQDLVDVKDALDQLLANEADTREQIETLRVKYQGLRKRLLTKSFSFGPGLEGLEAILGQLEEDFNQANELTGAGDYLGAKMMLQKLIEQTDDLEDKMARIPKRYSELANEFPEQIDEISETYQAMLREHYNFGDNQLEVQLTQVTERVDKSLDLMEALDIESVEANNVEIAQNIDQLYASLEVELNARQTVEEHIGKTETIVSHAQTQNRELLLELDHLNQSYALTHDELVTAKKLTKQINEQKAMLEGHQGKIANHEAVYSVIADDLMAIDERLTEIETQQRDIHEQVSGLHQGEAVANENLQQFELELRNLKRTVEKLHLPGLADSYLDFFFVVTDEIKRLDHDLSQIKINLDEIAKQMVLIQDDLDKLKVKTNNLIDSALITEQLLQYANRYRIDFPEIQTACEEAQAVFNREFDYPKSVDILATALERIDPGAYTQVEKNYYSQKQTDAL</sequence>
<dbReference type="GeneID" id="57133703"/>
<comment type="similarity">
    <text evidence="6">Belongs to the EzrA family.</text>
</comment>
<proteinExistence type="inferred from homology"/>
<dbReference type="GO" id="GO:0005886">
    <property type="term" value="C:plasma membrane"/>
    <property type="evidence" value="ECO:0007669"/>
    <property type="project" value="UniProtKB-SubCell"/>
</dbReference>
<name>A0A095ABX8_LATSK</name>
<accession>A0A095ABX8</accession>
<dbReference type="Proteomes" id="UP000239650">
    <property type="component" value="Unassembled WGS sequence"/>
</dbReference>
<evidence type="ECO:0000313" key="8">
    <source>
        <dbReference type="Proteomes" id="UP000239650"/>
    </source>
</evidence>
<evidence type="ECO:0000256" key="4">
    <source>
        <dbReference type="ARBA" id="ARBA00023136"/>
    </source>
</evidence>
<keyword evidence="6" id="KW-0131">Cell cycle</keyword>
<keyword evidence="2 6" id="KW-1133">Transmembrane helix</keyword>
<dbReference type="GO" id="GO:0000921">
    <property type="term" value="P:septin ring assembly"/>
    <property type="evidence" value="ECO:0007669"/>
    <property type="project" value="InterPro"/>
</dbReference>
<keyword evidence="1 6" id="KW-0812">Transmembrane</keyword>
<dbReference type="EMBL" id="OKRC01000001">
    <property type="protein sequence ID" value="SPE18761.1"/>
    <property type="molecule type" value="Genomic_DNA"/>
</dbReference>
<dbReference type="InterPro" id="IPR010379">
    <property type="entry name" value="EzrA"/>
</dbReference>
<keyword evidence="5 6" id="KW-0717">Septation</keyword>
<evidence type="ECO:0000256" key="6">
    <source>
        <dbReference type="HAMAP-Rule" id="MF_00728"/>
    </source>
</evidence>
<dbReference type="Pfam" id="PF06160">
    <property type="entry name" value="EzrA"/>
    <property type="match status" value="1"/>
</dbReference>
<organism evidence="7 8">
    <name type="scientific">Latilactobacillus sakei</name>
    <name type="common">Lactobacillus sakei</name>
    <dbReference type="NCBI Taxonomy" id="1599"/>
    <lineage>
        <taxon>Bacteria</taxon>
        <taxon>Bacillati</taxon>
        <taxon>Bacillota</taxon>
        <taxon>Bacilli</taxon>
        <taxon>Lactobacillales</taxon>
        <taxon>Lactobacillaceae</taxon>
        <taxon>Latilactobacillus</taxon>
    </lineage>
</organism>
<protein>
    <recommendedName>
        <fullName evidence="6">Septation ring formation regulator EzrA</fullName>
    </recommendedName>
</protein>
<dbReference type="GO" id="GO:0000917">
    <property type="term" value="P:division septum assembly"/>
    <property type="evidence" value="ECO:0007669"/>
    <property type="project" value="UniProtKB-KW"/>
</dbReference>
<feature type="coiled-coil region" evidence="6">
    <location>
        <begin position="113"/>
        <end position="186"/>
    </location>
</feature>
<evidence type="ECO:0000313" key="7">
    <source>
        <dbReference type="EMBL" id="SPE18761.1"/>
    </source>
</evidence>
<comment type="subcellular location">
    <subcellularLocation>
        <location evidence="6">Cell membrane</location>
        <topology evidence="6">Single-pass membrane protein</topology>
    </subcellularLocation>
    <text evidence="6">Colocalized with FtsZ to the nascent septal site.</text>
</comment>
<keyword evidence="6" id="KW-0132">Cell division</keyword>
<dbReference type="NCBIfam" id="NF003409">
    <property type="entry name" value="PRK04778.1-3"/>
    <property type="match status" value="1"/>
</dbReference>
<gene>
    <name evidence="6 7" type="primary">ezrA</name>
    <name evidence="7" type="ORF">LAS9267_00289</name>
</gene>